<dbReference type="Gene3D" id="3.20.20.140">
    <property type="entry name" value="Metal-dependent hydrolases"/>
    <property type="match status" value="1"/>
</dbReference>
<accession>A0A255DCM0</accession>
<dbReference type="PANTHER" id="PTHR21240:SF28">
    <property type="entry name" value="ISO-OROTATE DECARBOXYLASE (EUROFUNG)"/>
    <property type="match status" value="1"/>
</dbReference>
<reference evidence="3 4" key="1">
    <citation type="submission" date="2017-07" db="EMBL/GenBank/DDBJ databases">
        <title>The new phylogeny of genus Mycobacterium.</title>
        <authorList>
            <person name="Tortoli E."/>
            <person name="Trovato A."/>
            <person name="Cirillo D.M."/>
        </authorList>
    </citation>
    <scope>NUCLEOTIDE SEQUENCE [LARGE SCALE GENOMIC DNA]</scope>
    <source>
        <strain evidence="3 4">ATCC 33027</strain>
    </source>
</reference>
<evidence type="ECO:0000313" key="4">
    <source>
        <dbReference type="Proteomes" id="UP000216063"/>
    </source>
</evidence>
<keyword evidence="1" id="KW-0456">Lyase</keyword>
<keyword evidence="3" id="KW-0378">Hydrolase</keyword>
<evidence type="ECO:0000259" key="2">
    <source>
        <dbReference type="Pfam" id="PF04909"/>
    </source>
</evidence>
<dbReference type="GO" id="GO:0016831">
    <property type="term" value="F:carboxy-lyase activity"/>
    <property type="evidence" value="ECO:0007669"/>
    <property type="project" value="InterPro"/>
</dbReference>
<dbReference type="PANTHER" id="PTHR21240">
    <property type="entry name" value="2-AMINO-3-CARBOXYLMUCONATE-6-SEMIALDEHYDE DECARBOXYLASE"/>
    <property type="match status" value="1"/>
</dbReference>
<dbReference type="OrthoDB" id="8673349at2"/>
<dbReference type="GO" id="GO:0019748">
    <property type="term" value="P:secondary metabolic process"/>
    <property type="evidence" value="ECO:0007669"/>
    <property type="project" value="TreeGrafter"/>
</dbReference>
<dbReference type="GO" id="GO:0005737">
    <property type="term" value="C:cytoplasm"/>
    <property type="evidence" value="ECO:0007669"/>
    <property type="project" value="TreeGrafter"/>
</dbReference>
<protein>
    <submittedName>
        <fullName evidence="3">Amidohydrolase</fullName>
    </submittedName>
</protein>
<dbReference type="AlphaFoldDB" id="A0A255DCM0"/>
<name>A0A255DCM0_9MYCO</name>
<sequence length="397" mass="45044">MPSRNLPYPVFDADNHMYETEEALTKFLPDNRKHVIEYVQVRGRTKIVVKGHISEFIPNPTFEVVAKPGAQEDYFRHGSGGKSYREVIGEPMKSIPAFREPAPRLEVMDELGLDYALMFPTLASLVEERLKDDPELTHDVIHALNRWMYETWSFNYEGRIFATPVITLPIVDRALEELEWCLERGAKTVLVRPAPVPGYRGSRSFGTEEFDPFWRACVSAGIPVSMHSSDAGYAEFVKVWEPADEYLPFKPTPFRLLTVSKRAIHDAMLALVCHGALSRNPDLRILSIENGASWVPHLFEGLVDVYAKMPQSFSEHPIDAFKRAIYISPFWEDNFVDIARTVGFDRVLFGSDWPHPEGMRDPLSFVDDLVGVSDEDKAKVMGGNMIELLKIATPART</sequence>
<proteinExistence type="predicted"/>
<keyword evidence="4" id="KW-1185">Reference proteome</keyword>
<gene>
    <name evidence="3" type="ORF">CG716_19570</name>
</gene>
<dbReference type="Proteomes" id="UP000216063">
    <property type="component" value="Unassembled WGS sequence"/>
</dbReference>
<evidence type="ECO:0000313" key="3">
    <source>
        <dbReference type="EMBL" id="OYN77054.1"/>
    </source>
</evidence>
<dbReference type="InterPro" id="IPR032465">
    <property type="entry name" value="ACMSD"/>
</dbReference>
<dbReference type="InterPro" id="IPR032466">
    <property type="entry name" value="Metal_Hydrolase"/>
</dbReference>
<dbReference type="InterPro" id="IPR006680">
    <property type="entry name" value="Amidohydro-rel"/>
</dbReference>
<organism evidence="3 4">
    <name type="scientific">Mycolicibacterium sphagni</name>
    <dbReference type="NCBI Taxonomy" id="1786"/>
    <lineage>
        <taxon>Bacteria</taxon>
        <taxon>Bacillati</taxon>
        <taxon>Actinomycetota</taxon>
        <taxon>Actinomycetes</taxon>
        <taxon>Mycobacteriales</taxon>
        <taxon>Mycobacteriaceae</taxon>
        <taxon>Mycolicibacterium</taxon>
    </lineage>
</organism>
<dbReference type="RefSeq" id="WP_094482651.1">
    <property type="nucleotide sequence ID" value="NZ_NOZR01000018.1"/>
</dbReference>
<comment type="caution">
    <text evidence="3">The sequence shown here is derived from an EMBL/GenBank/DDBJ whole genome shotgun (WGS) entry which is preliminary data.</text>
</comment>
<dbReference type="SUPFAM" id="SSF51556">
    <property type="entry name" value="Metallo-dependent hydrolases"/>
    <property type="match status" value="1"/>
</dbReference>
<dbReference type="Pfam" id="PF04909">
    <property type="entry name" value="Amidohydro_2"/>
    <property type="match status" value="1"/>
</dbReference>
<evidence type="ECO:0000256" key="1">
    <source>
        <dbReference type="ARBA" id="ARBA00023239"/>
    </source>
</evidence>
<dbReference type="GO" id="GO:0016787">
    <property type="term" value="F:hydrolase activity"/>
    <property type="evidence" value="ECO:0007669"/>
    <property type="project" value="UniProtKB-KW"/>
</dbReference>
<dbReference type="EMBL" id="NOZR01000018">
    <property type="protein sequence ID" value="OYN77054.1"/>
    <property type="molecule type" value="Genomic_DNA"/>
</dbReference>
<feature type="domain" description="Amidohydrolase-related" evidence="2">
    <location>
        <begin position="99"/>
        <end position="390"/>
    </location>
</feature>